<evidence type="ECO:0000313" key="4">
    <source>
        <dbReference type="Proteomes" id="UP001329825"/>
    </source>
</evidence>
<dbReference type="InterPro" id="IPR038286">
    <property type="entry name" value="IPK_sf"/>
</dbReference>
<accession>A0ABZ1CQP0</accession>
<feature type="region of interest" description="Disordered" evidence="2">
    <location>
        <begin position="520"/>
        <end position="574"/>
    </location>
</feature>
<keyword evidence="1" id="KW-0175">Coiled coil</keyword>
<dbReference type="Gene3D" id="3.30.470.160">
    <property type="entry name" value="Inositol polyphosphate kinase"/>
    <property type="match status" value="1"/>
</dbReference>
<reference evidence="3 4" key="1">
    <citation type="submission" date="2024-01" db="EMBL/GenBank/DDBJ databases">
        <title>Comparative genomics of Cryptococcus and Kwoniella reveals pathogenesis evolution and contrasting modes of karyotype evolution via chromosome fusion or intercentromeric recombination.</title>
        <authorList>
            <person name="Coelho M.A."/>
            <person name="David-Palma M."/>
            <person name="Shea T."/>
            <person name="Bowers K."/>
            <person name="McGinley-Smith S."/>
            <person name="Mohammad A.W."/>
            <person name="Gnirke A."/>
            <person name="Yurkov A.M."/>
            <person name="Nowrousian M."/>
            <person name="Sun S."/>
            <person name="Cuomo C.A."/>
            <person name="Heitman J."/>
        </authorList>
    </citation>
    <scope>NUCLEOTIDE SEQUENCE [LARGE SCALE GENOMIC DNA]</scope>
    <source>
        <strain evidence="3">CBS 11374</strain>
    </source>
</reference>
<feature type="compositionally biased region" description="Basic and acidic residues" evidence="2">
    <location>
        <begin position="534"/>
        <end position="544"/>
    </location>
</feature>
<sequence length="574" mass="64483">MANDGGGHVDINSDMSSLNDAIASLNPSDLRKKPNIVPKRSWKYNPSLNLSEAPLGSIKQGGSAASLTEGSTDVPERLKTKGGHGGITVTDGGRTLHKPTYYEEIQFYREAQKKRGPLNALRPWLPKYHGSFRHPAKDPNGNKKSDLFTRSLKLENVRYGLEPDTITEADTKLGTLLYNPNATDSTPENIKKMTDYAEKSTSATQGLNWIWSKRSRRNPRSCTWEPITADMSIGGSLKRGDWDYERKDAPTLQDVFNALYKTCDQTRLYSIQEPFEPLKWEENFQTAADDPQASGKDPQTSERTSKPYLTPYTNIYVATTTANKNTVFSDAESAEIGVLDLVLLRSELNELQSKISTARETRTQIEGLKEAVKNTKYRLTGTSMYIVQGTPLPDPSQPKSTRKPIYWPENFAQKYRSVVKSEDECTSLKNTSGIQVPSKSGSAKEKVLGIKSDYIPPYPQVRVRAIDFARGSKHDDYDQGTIQGLDTASNCIGNSLMEMENEETRLLSLYDTHRKRITDTVPSQSDFKSSTEPTEFRNRERSDTSDMSDESDMDAMSDMSEEVDQSDMRSWWED</sequence>
<feature type="coiled-coil region" evidence="1">
    <location>
        <begin position="341"/>
        <end position="368"/>
    </location>
</feature>
<dbReference type="GeneID" id="87953051"/>
<dbReference type="SUPFAM" id="SSF56104">
    <property type="entry name" value="SAICAR synthase-like"/>
    <property type="match status" value="1"/>
</dbReference>
<evidence type="ECO:0000313" key="3">
    <source>
        <dbReference type="EMBL" id="WRT63993.1"/>
    </source>
</evidence>
<feature type="region of interest" description="Disordered" evidence="2">
    <location>
        <begin position="288"/>
        <end position="307"/>
    </location>
</feature>
<feature type="compositionally biased region" description="Acidic residues" evidence="2">
    <location>
        <begin position="546"/>
        <end position="565"/>
    </location>
</feature>
<organism evidence="3 4">
    <name type="scientific">Kwoniella shivajii</name>
    <dbReference type="NCBI Taxonomy" id="564305"/>
    <lineage>
        <taxon>Eukaryota</taxon>
        <taxon>Fungi</taxon>
        <taxon>Dikarya</taxon>
        <taxon>Basidiomycota</taxon>
        <taxon>Agaricomycotina</taxon>
        <taxon>Tremellomycetes</taxon>
        <taxon>Tremellales</taxon>
        <taxon>Cryptococcaceae</taxon>
        <taxon>Kwoniella</taxon>
    </lineage>
</organism>
<feature type="compositionally biased region" description="Polar residues" evidence="2">
    <location>
        <begin position="520"/>
        <end position="533"/>
    </location>
</feature>
<name>A0ABZ1CQP0_9TREE</name>
<dbReference type="EMBL" id="CP141881">
    <property type="protein sequence ID" value="WRT63993.1"/>
    <property type="molecule type" value="Genomic_DNA"/>
</dbReference>
<gene>
    <name evidence="3" type="ORF">IL334_000920</name>
</gene>
<evidence type="ECO:0000256" key="2">
    <source>
        <dbReference type="SAM" id="MobiDB-lite"/>
    </source>
</evidence>
<feature type="region of interest" description="Disordered" evidence="2">
    <location>
        <begin position="55"/>
        <end position="92"/>
    </location>
</feature>
<proteinExistence type="predicted"/>
<dbReference type="RefSeq" id="XP_062788733.1">
    <property type="nucleotide sequence ID" value="XM_062932682.1"/>
</dbReference>
<keyword evidence="4" id="KW-1185">Reference proteome</keyword>
<evidence type="ECO:0000256" key="1">
    <source>
        <dbReference type="SAM" id="Coils"/>
    </source>
</evidence>
<protein>
    <submittedName>
        <fullName evidence="3">Uncharacterized protein</fullName>
    </submittedName>
</protein>
<dbReference type="Proteomes" id="UP001329825">
    <property type="component" value="Chromosome 1"/>
</dbReference>